<accession>A0A1M6VH11</accession>
<sequence length="219" mass="24485">MSRRLPHQEVPGAMDDRRLYLVRLLYGEALPNGRAPEADPELADEWQTLQEVKAWLDARPRHRPDPTVIDRIVAAAARPGGADRRARRLARRRWRWGVSIGTLMLLIGALWHWFGPYKPVTRTGVVVAEQASTAPEPVDAHGWLSLIAQVSSVAGAEATPRATLVLRWDDRAAVQQVYRQLQLLEARSTPARWGPALPLEAWPTGNGRPGLIPAARRYD</sequence>
<evidence type="ECO:0000256" key="1">
    <source>
        <dbReference type="SAM" id="Phobius"/>
    </source>
</evidence>
<feature type="transmembrane region" description="Helical" evidence="1">
    <location>
        <begin position="94"/>
        <end position="114"/>
    </location>
</feature>
<keyword evidence="3" id="KW-1185">Reference proteome</keyword>
<dbReference type="Proteomes" id="UP000185812">
    <property type="component" value="Unassembled WGS sequence"/>
</dbReference>
<dbReference type="STRING" id="633813.SAMN04488087_2032"/>
<dbReference type="RefSeq" id="WP_072715861.1">
    <property type="nucleotide sequence ID" value="NZ_FRAU01000006.1"/>
</dbReference>
<keyword evidence="1" id="KW-1133">Transmembrane helix</keyword>
<dbReference type="OrthoDB" id="9953213at2"/>
<organism evidence="2 3">
    <name type="scientific">Rhodothermus profundi</name>
    <dbReference type="NCBI Taxonomy" id="633813"/>
    <lineage>
        <taxon>Bacteria</taxon>
        <taxon>Pseudomonadati</taxon>
        <taxon>Rhodothermota</taxon>
        <taxon>Rhodothermia</taxon>
        <taxon>Rhodothermales</taxon>
        <taxon>Rhodothermaceae</taxon>
        <taxon>Rhodothermus</taxon>
    </lineage>
</organism>
<gene>
    <name evidence="2" type="ORF">SAMN04488087_2032</name>
</gene>
<keyword evidence="1" id="KW-0812">Transmembrane</keyword>
<keyword evidence="1" id="KW-0472">Membrane</keyword>
<protein>
    <submittedName>
        <fullName evidence="2">Uncharacterized protein</fullName>
    </submittedName>
</protein>
<dbReference type="AlphaFoldDB" id="A0A1M6VH11"/>
<reference evidence="3" key="1">
    <citation type="submission" date="2016-11" db="EMBL/GenBank/DDBJ databases">
        <authorList>
            <person name="Varghese N."/>
            <person name="Submissions S."/>
        </authorList>
    </citation>
    <scope>NUCLEOTIDE SEQUENCE [LARGE SCALE GENOMIC DNA]</scope>
    <source>
        <strain evidence="3">DSM 22212</strain>
    </source>
</reference>
<evidence type="ECO:0000313" key="2">
    <source>
        <dbReference type="EMBL" id="SHK80758.1"/>
    </source>
</evidence>
<name>A0A1M6VH11_9BACT</name>
<evidence type="ECO:0000313" key="3">
    <source>
        <dbReference type="Proteomes" id="UP000185812"/>
    </source>
</evidence>
<dbReference type="EMBL" id="FRAU01000006">
    <property type="protein sequence ID" value="SHK80758.1"/>
    <property type="molecule type" value="Genomic_DNA"/>
</dbReference>
<proteinExistence type="predicted"/>